<organism evidence="2 3">
    <name type="scientific">Nocardioides perillae</name>
    <dbReference type="NCBI Taxonomy" id="1119534"/>
    <lineage>
        <taxon>Bacteria</taxon>
        <taxon>Bacillati</taxon>
        <taxon>Actinomycetota</taxon>
        <taxon>Actinomycetes</taxon>
        <taxon>Propionibacteriales</taxon>
        <taxon>Nocardioidaceae</taxon>
        <taxon>Nocardioides</taxon>
    </lineage>
</organism>
<dbReference type="Proteomes" id="UP000544110">
    <property type="component" value="Unassembled WGS sequence"/>
</dbReference>
<feature type="transmembrane region" description="Helical" evidence="1">
    <location>
        <begin position="26"/>
        <end position="45"/>
    </location>
</feature>
<dbReference type="RefSeq" id="WP_218848854.1">
    <property type="nucleotide sequence ID" value="NZ_JACCAC010000001.1"/>
</dbReference>
<protein>
    <submittedName>
        <fullName evidence="2">Putative membrane protein</fullName>
    </submittedName>
</protein>
<gene>
    <name evidence="2" type="ORF">BJ989_003265</name>
</gene>
<sequence length="172" mass="18342">MTRSPSPSAHDVTPAVTRAPTRVPGLLLGVGFGAFVDGIVFHQLLQWHHLVSDVEGYPTDTVAGLEAHAFWDGVFHAVAWVVAVAGVAATLHARRRGTLSTSYRFHLGLVVSGWGLFTLFDGVVNHALLGLHRLREDLGGPVSWEVGYVVIAVLLAAAGWWLHRGGEGARGA</sequence>
<proteinExistence type="predicted"/>
<feature type="transmembrane region" description="Helical" evidence="1">
    <location>
        <begin position="144"/>
        <end position="162"/>
    </location>
</feature>
<accession>A0A7Y9RUN9</accession>
<keyword evidence="1" id="KW-1133">Transmembrane helix</keyword>
<keyword evidence="3" id="KW-1185">Reference proteome</keyword>
<keyword evidence="1" id="KW-0812">Transmembrane</keyword>
<evidence type="ECO:0000313" key="3">
    <source>
        <dbReference type="Proteomes" id="UP000544110"/>
    </source>
</evidence>
<dbReference type="InterPro" id="IPR018719">
    <property type="entry name" value="DUF2243_membrane"/>
</dbReference>
<evidence type="ECO:0000256" key="1">
    <source>
        <dbReference type="SAM" id="Phobius"/>
    </source>
</evidence>
<dbReference type="EMBL" id="JACCAC010000001">
    <property type="protein sequence ID" value="NYG56961.1"/>
    <property type="molecule type" value="Genomic_DNA"/>
</dbReference>
<feature type="transmembrane region" description="Helical" evidence="1">
    <location>
        <begin position="105"/>
        <end position="124"/>
    </location>
</feature>
<evidence type="ECO:0000313" key="2">
    <source>
        <dbReference type="EMBL" id="NYG56961.1"/>
    </source>
</evidence>
<name>A0A7Y9RUN9_9ACTN</name>
<keyword evidence="1" id="KW-0472">Membrane</keyword>
<comment type="caution">
    <text evidence="2">The sequence shown here is derived from an EMBL/GenBank/DDBJ whole genome shotgun (WGS) entry which is preliminary data.</text>
</comment>
<dbReference type="AlphaFoldDB" id="A0A7Y9RUN9"/>
<dbReference type="Pfam" id="PF10002">
    <property type="entry name" value="DUF2243"/>
    <property type="match status" value="1"/>
</dbReference>
<feature type="transmembrane region" description="Helical" evidence="1">
    <location>
        <begin position="74"/>
        <end position="93"/>
    </location>
</feature>
<reference evidence="2 3" key="1">
    <citation type="submission" date="2020-07" db="EMBL/GenBank/DDBJ databases">
        <title>Sequencing the genomes of 1000 actinobacteria strains.</title>
        <authorList>
            <person name="Klenk H.-P."/>
        </authorList>
    </citation>
    <scope>NUCLEOTIDE SEQUENCE [LARGE SCALE GENOMIC DNA]</scope>
    <source>
        <strain evidence="2 3">DSM 24552</strain>
    </source>
</reference>